<evidence type="ECO:0000313" key="8">
    <source>
        <dbReference type="Proteomes" id="UP000280825"/>
    </source>
</evidence>
<keyword evidence="3 5" id="KW-1133">Transmembrane helix</keyword>
<dbReference type="PANTHER" id="PTHR37422:SF13">
    <property type="entry name" value="LIPOPOLYSACCHARIDE BIOSYNTHESIS PROTEIN PA4999-RELATED"/>
    <property type="match status" value="1"/>
</dbReference>
<dbReference type="EMBL" id="RYDJ01000003">
    <property type="protein sequence ID" value="RTZ06515.1"/>
    <property type="molecule type" value="Genomic_DNA"/>
</dbReference>
<feature type="transmembrane region" description="Helical" evidence="5">
    <location>
        <begin position="403"/>
        <end position="424"/>
    </location>
</feature>
<comment type="caution">
    <text evidence="7">The sequence shown here is derived from an EMBL/GenBank/DDBJ whole genome shotgun (WGS) entry which is preliminary data.</text>
</comment>
<keyword evidence="7" id="KW-0436">Ligase</keyword>
<feature type="transmembrane region" description="Helical" evidence="5">
    <location>
        <begin position="162"/>
        <end position="181"/>
    </location>
</feature>
<reference evidence="7 8" key="1">
    <citation type="submission" date="2018-12" db="EMBL/GenBank/DDBJ databases">
        <title>Flavobacterium sp. nov., isolated from glacier ice.</title>
        <authorList>
            <person name="Liu Q."/>
            <person name="Xin Y.-H."/>
        </authorList>
    </citation>
    <scope>NUCLEOTIDE SEQUENCE [LARGE SCALE GENOMIC DNA]</scope>
    <source>
        <strain evidence="7 8">RB1N8</strain>
    </source>
</reference>
<accession>A0A3S0UZS2</accession>
<feature type="transmembrane region" description="Helical" evidence="5">
    <location>
        <begin position="7"/>
        <end position="25"/>
    </location>
</feature>
<evidence type="ECO:0000259" key="6">
    <source>
        <dbReference type="Pfam" id="PF04932"/>
    </source>
</evidence>
<feature type="domain" description="O-antigen ligase-related" evidence="6">
    <location>
        <begin position="245"/>
        <end position="385"/>
    </location>
</feature>
<keyword evidence="8" id="KW-1185">Reference proteome</keyword>
<dbReference type="AlphaFoldDB" id="A0A3S0UZS2"/>
<evidence type="ECO:0000313" key="7">
    <source>
        <dbReference type="EMBL" id="RTZ06515.1"/>
    </source>
</evidence>
<feature type="transmembrane region" description="Helical" evidence="5">
    <location>
        <begin position="377"/>
        <end position="396"/>
    </location>
</feature>
<name>A0A3S0UZS2_9FLAO</name>
<keyword evidence="2 5" id="KW-0812">Transmembrane</keyword>
<evidence type="ECO:0000256" key="1">
    <source>
        <dbReference type="ARBA" id="ARBA00004141"/>
    </source>
</evidence>
<dbReference type="Pfam" id="PF04932">
    <property type="entry name" value="Wzy_C"/>
    <property type="match status" value="1"/>
</dbReference>
<sequence>MKNEDRSYLYLILFHVVVGALGYLLPFTAKIYGYSIFIFGIYYIVKKQNRNNEALIAAAYVVGSEVFLRMTGGNPLYEISKYGVVLFVLIGMYYSGFSKGAIPYWIFLLLLIPGVIISTFVLNFDTNFRKAIAFNLSGPVCLGLASLYTFRRKIGLDQMNTILLSMGLPIISCVAYLIFYTPDLQEVITGTESNFQTSGGYGPNQVATVLGLGMFIFFSRVILDSKTKFQIIINLILALNITYRGIITFSRGGMITGFLMIVLLLAFLYFKSNFGGRAKLNYIIVFLVFAMFVTWTFTSFQTGGLIDKRYANQDAAGRAKESQFTGREDVALNEINTFLKNPIFGVGVGKGVEVREDETGIKVLSHDEITRMLAEHGSLGIIALLILFFTPLVLYLENKFNMFLLCFVAFWFLTINHAAMRTAAPAFVYSLSLLNVQLGSPRRTSVVKEE</sequence>
<protein>
    <submittedName>
        <fullName evidence="7">O-antigen ligase domain-containing protein</fullName>
    </submittedName>
</protein>
<proteinExistence type="predicted"/>
<dbReference type="GO" id="GO:0016020">
    <property type="term" value="C:membrane"/>
    <property type="evidence" value="ECO:0007669"/>
    <property type="project" value="UniProtKB-SubCell"/>
</dbReference>
<gene>
    <name evidence="7" type="ORF">EKL98_04515</name>
</gene>
<feature type="transmembrane region" description="Helical" evidence="5">
    <location>
        <begin position="104"/>
        <end position="124"/>
    </location>
</feature>
<dbReference type="PANTHER" id="PTHR37422">
    <property type="entry name" value="TEICHURONIC ACID BIOSYNTHESIS PROTEIN TUAE"/>
    <property type="match status" value="1"/>
</dbReference>
<dbReference type="RefSeq" id="WP_126561652.1">
    <property type="nucleotide sequence ID" value="NZ_RYDJ01000003.1"/>
</dbReference>
<feature type="transmembrane region" description="Helical" evidence="5">
    <location>
        <begin position="130"/>
        <end position="150"/>
    </location>
</feature>
<feature type="transmembrane region" description="Helical" evidence="5">
    <location>
        <begin position="79"/>
        <end position="97"/>
    </location>
</feature>
<dbReference type="Proteomes" id="UP000280825">
    <property type="component" value="Unassembled WGS sequence"/>
</dbReference>
<comment type="subcellular location">
    <subcellularLocation>
        <location evidence="1">Membrane</location>
        <topology evidence="1">Multi-pass membrane protein</topology>
    </subcellularLocation>
</comment>
<feature type="transmembrane region" description="Helical" evidence="5">
    <location>
        <begin position="252"/>
        <end position="270"/>
    </location>
</feature>
<dbReference type="GO" id="GO:0016874">
    <property type="term" value="F:ligase activity"/>
    <property type="evidence" value="ECO:0007669"/>
    <property type="project" value="UniProtKB-KW"/>
</dbReference>
<feature type="transmembrane region" description="Helical" evidence="5">
    <location>
        <begin position="282"/>
        <end position="300"/>
    </location>
</feature>
<evidence type="ECO:0000256" key="5">
    <source>
        <dbReference type="SAM" id="Phobius"/>
    </source>
</evidence>
<feature type="transmembrane region" description="Helical" evidence="5">
    <location>
        <begin position="201"/>
        <end position="222"/>
    </location>
</feature>
<dbReference type="InterPro" id="IPR051533">
    <property type="entry name" value="WaaL-like"/>
</dbReference>
<evidence type="ECO:0000256" key="4">
    <source>
        <dbReference type="ARBA" id="ARBA00023136"/>
    </source>
</evidence>
<keyword evidence="4 5" id="KW-0472">Membrane</keyword>
<evidence type="ECO:0000256" key="2">
    <source>
        <dbReference type="ARBA" id="ARBA00022692"/>
    </source>
</evidence>
<feature type="transmembrane region" description="Helical" evidence="5">
    <location>
        <begin position="229"/>
        <end position="246"/>
    </location>
</feature>
<organism evidence="7 8">
    <name type="scientific">Flavobacterium bomense</name>
    <dbReference type="NCBI Taxonomy" id="2497483"/>
    <lineage>
        <taxon>Bacteria</taxon>
        <taxon>Pseudomonadati</taxon>
        <taxon>Bacteroidota</taxon>
        <taxon>Flavobacteriia</taxon>
        <taxon>Flavobacteriales</taxon>
        <taxon>Flavobacteriaceae</taxon>
        <taxon>Flavobacterium</taxon>
    </lineage>
</organism>
<dbReference type="InterPro" id="IPR007016">
    <property type="entry name" value="O-antigen_ligase-rel_domated"/>
</dbReference>
<evidence type="ECO:0000256" key="3">
    <source>
        <dbReference type="ARBA" id="ARBA00022989"/>
    </source>
</evidence>